<gene>
    <name evidence="2" type="ORF">GCM10009727_80750</name>
</gene>
<evidence type="ECO:0000259" key="1">
    <source>
        <dbReference type="PROSITE" id="PS51819"/>
    </source>
</evidence>
<reference evidence="3" key="1">
    <citation type="journal article" date="2019" name="Int. J. Syst. Evol. Microbiol.">
        <title>The Global Catalogue of Microorganisms (GCM) 10K type strain sequencing project: providing services to taxonomists for standard genome sequencing and annotation.</title>
        <authorList>
            <consortium name="The Broad Institute Genomics Platform"/>
            <consortium name="The Broad Institute Genome Sequencing Center for Infectious Disease"/>
            <person name="Wu L."/>
            <person name="Ma J."/>
        </authorList>
    </citation>
    <scope>NUCLEOTIDE SEQUENCE [LARGE SCALE GENOMIC DNA]</scope>
    <source>
        <strain evidence="3">JCM 13850</strain>
    </source>
</reference>
<comment type="caution">
    <text evidence="2">The sequence shown here is derived from an EMBL/GenBank/DDBJ whole genome shotgun (WGS) entry which is preliminary data.</text>
</comment>
<dbReference type="Gene3D" id="3.30.720.120">
    <property type="match status" value="1"/>
</dbReference>
<dbReference type="Pfam" id="PF00903">
    <property type="entry name" value="Glyoxalase"/>
    <property type="match status" value="1"/>
</dbReference>
<dbReference type="CDD" id="cd07246">
    <property type="entry name" value="VOC_like"/>
    <property type="match status" value="1"/>
</dbReference>
<proteinExistence type="predicted"/>
<dbReference type="InterPro" id="IPR004360">
    <property type="entry name" value="Glyas_Fos-R_dOase_dom"/>
</dbReference>
<dbReference type="PANTHER" id="PTHR34109">
    <property type="entry name" value="BNAUNNG04460D PROTEIN-RELATED"/>
    <property type="match status" value="1"/>
</dbReference>
<evidence type="ECO:0000313" key="2">
    <source>
        <dbReference type="EMBL" id="GAA2163871.1"/>
    </source>
</evidence>
<dbReference type="PROSITE" id="PS51819">
    <property type="entry name" value="VOC"/>
    <property type="match status" value="1"/>
</dbReference>
<organism evidence="2 3">
    <name type="scientific">Actinomadura napierensis</name>
    <dbReference type="NCBI Taxonomy" id="267854"/>
    <lineage>
        <taxon>Bacteria</taxon>
        <taxon>Bacillati</taxon>
        <taxon>Actinomycetota</taxon>
        <taxon>Actinomycetes</taxon>
        <taxon>Streptosporangiales</taxon>
        <taxon>Thermomonosporaceae</taxon>
        <taxon>Actinomadura</taxon>
    </lineage>
</organism>
<sequence length="152" mass="15960">MVSAVTQIAIHLVVDDPDQAASWYTEALGARETSRLTLPGGPTLTVELRLGDTVLAVAGEMPERGMRTPAALGGTPAALHVEVADADAASARALEAGATVFEPVHDAFWGDRTGQFLDPFGHRWALNQHIRDVPPEEIADRAAELLGGSATA</sequence>
<accession>A0ABP5M4A5</accession>
<dbReference type="InterPro" id="IPR029068">
    <property type="entry name" value="Glyas_Bleomycin-R_OHBP_Dase"/>
</dbReference>
<keyword evidence="3" id="KW-1185">Reference proteome</keyword>
<dbReference type="Gene3D" id="3.30.720.110">
    <property type="match status" value="1"/>
</dbReference>
<dbReference type="Proteomes" id="UP001501020">
    <property type="component" value="Unassembled WGS sequence"/>
</dbReference>
<feature type="domain" description="VOC" evidence="1">
    <location>
        <begin position="4"/>
        <end position="129"/>
    </location>
</feature>
<protein>
    <submittedName>
        <fullName evidence="2">VOC family protein</fullName>
    </submittedName>
</protein>
<dbReference type="PANTHER" id="PTHR34109:SF1">
    <property type="entry name" value="VOC DOMAIN-CONTAINING PROTEIN"/>
    <property type="match status" value="1"/>
</dbReference>
<dbReference type="SUPFAM" id="SSF54593">
    <property type="entry name" value="Glyoxalase/Bleomycin resistance protein/Dihydroxybiphenyl dioxygenase"/>
    <property type="match status" value="1"/>
</dbReference>
<name>A0ABP5M4A5_9ACTN</name>
<dbReference type="InterPro" id="IPR037523">
    <property type="entry name" value="VOC_core"/>
</dbReference>
<evidence type="ECO:0000313" key="3">
    <source>
        <dbReference type="Proteomes" id="UP001501020"/>
    </source>
</evidence>
<dbReference type="EMBL" id="BAAAMR010000114">
    <property type="protein sequence ID" value="GAA2163871.1"/>
    <property type="molecule type" value="Genomic_DNA"/>
</dbReference>